<protein>
    <submittedName>
        <fullName evidence="1">Uncharacterized protein</fullName>
    </submittedName>
</protein>
<evidence type="ECO:0000313" key="2">
    <source>
        <dbReference type="Proteomes" id="UP000053989"/>
    </source>
</evidence>
<organism evidence="1 2">
    <name type="scientific">Scleroderma citrinum Foug A</name>
    <dbReference type="NCBI Taxonomy" id="1036808"/>
    <lineage>
        <taxon>Eukaryota</taxon>
        <taxon>Fungi</taxon>
        <taxon>Dikarya</taxon>
        <taxon>Basidiomycota</taxon>
        <taxon>Agaricomycotina</taxon>
        <taxon>Agaricomycetes</taxon>
        <taxon>Agaricomycetidae</taxon>
        <taxon>Boletales</taxon>
        <taxon>Sclerodermatineae</taxon>
        <taxon>Sclerodermataceae</taxon>
        <taxon>Scleroderma</taxon>
    </lineage>
</organism>
<accession>A0A0C3EJ81</accession>
<reference evidence="1 2" key="1">
    <citation type="submission" date="2014-04" db="EMBL/GenBank/DDBJ databases">
        <authorList>
            <consortium name="DOE Joint Genome Institute"/>
            <person name="Kuo A."/>
            <person name="Kohler A."/>
            <person name="Nagy L.G."/>
            <person name="Floudas D."/>
            <person name="Copeland A."/>
            <person name="Barry K.W."/>
            <person name="Cichocki N."/>
            <person name="Veneault-Fourrey C."/>
            <person name="LaButti K."/>
            <person name="Lindquist E.A."/>
            <person name="Lipzen A."/>
            <person name="Lundell T."/>
            <person name="Morin E."/>
            <person name="Murat C."/>
            <person name="Sun H."/>
            <person name="Tunlid A."/>
            <person name="Henrissat B."/>
            <person name="Grigoriev I.V."/>
            <person name="Hibbett D.S."/>
            <person name="Martin F."/>
            <person name="Nordberg H.P."/>
            <person name="Cantor M.N."/>
            <person name="Hua S.X."/>
        </authorList>
    </citation>
    <scope>NUCLEOTIDE SEQUENCE [LARGE SCALE GENOMIC DNA]</scope>
    <source>
        <strain evidence="1 2">Foug A</strain>
    </source>
</reference>
<keyword evidence="2" id="KW-1185">Reference proteome</keyword>
<evidence type="ECO:0000313" key="1">
    <source>
        <dbReference type="EMBL" id="KIM67986.1"/>
    </source>
</evidence>
<name>A0A0C3EJ81_9AGAM</name>
<dbReference type="AlphaFoldDB" id="A0A0C3EJ81"/>
<dbReference type="OrthoDB" id="2643663at2759"/>
<proteinExistence type="predicted"/>
<dbReference type="EMBL" id="KN822011">
    <property type="protein sequence ID" value="KIM67986.1"/>
    <property type="molecule type" value="Genomic_DNA"/>
</dbReference>
<reference evidence="2" key="2">
    <citation type="submission" date="2015-01" db="EMBL/GenBank/DDBJ databases">
        <title>Evolutionary Origins and Diversification of the Mycorrhizal Mutualists.</title>
        <authorList>
            <consortium name="DOE Joint Genome Institute"/>
            <consortium name="Mycorrhizal Genomics Consortium"/>
            <person name="Kohler A."/>
            <person name="Kuo A."/>
            <person name="Nagy L.G."/>
            <person name="Floudas D."/>
            <person name="Copeland A."/>
            <person name="Barry K.W."/>
            <person name="Cichocki N."/>
            <person name="Veneault-Fourrey C."/>
            <person name="LaButti K."/>
            <person name="Lindquist E.A."/>
            <person name="Lipzen A."/>
            <person name="Lundell T."/>
            <person name="Morin E."/>
            <person name="Murat C."/>
            <person name="Riley R."/>
            <person name="Ohm R."/>
            <person name="Sun H."/>
            <person name="Tunlid A."/>
            <person name="Henrissat B."/>
            <person name="Grigoriev I.V."/>
            <person name="Hibbett D.S."/>
            <person name="Martin F."/>
        </authorList>
    </citation>
    <scope>NUCLEOTIDE SEQUENCE [LARGE SCALE GENOMIC DNA]</scope>
    <source>
        <strain evidence="2">Foug A</strain>
    </source>
</reference>
<gene>
    <name evidence="1" type="ORF">SCLCIDRAFT_48386</name>
</gene>
<dbReference type="HOGENOM" id="CLU_2475107_0_0_1"/>
<feature type="non-terminal residue" evidence="1">
    <location>
        <position position="88"/>
    </location>
</feature>
<dbReference type="InParanoid" id="A0A0C3EJ81"/>
<sequence>LTLCAITFLTIAEMMRLRYARYPPLEASAGSNVGYSIFRFMSAIPILGVSAIRVIEIFTVSRSISLTVCVAMISMMSTEVPPAVMSLF</sequence>
<dbReference type="Proteomes" id="UP000053989">
    <property type="component" value="Unassembled WGS sequence"/>
</dbReference>
<feature type="non-terminal residue" evidence="1">
    <location>
        <position position="1"/>
    </location>
</feature>